<accession>A0A963YUT1</accession>
<dbReference type="AlphaFoldDB" id="A0A963YUT1"/>
<protein>
    <submittedName>
        <fullName evidence="3">YciI family protein</fullName>
    </submittedName>
</protein>
<dbReference type="InterPro" id="IPR011008">
    <property type="entry name" value="Dimeric_a/b-barrel"/>
</dbReference>
<comment type="caution">
    <text evidence="3">The sequence shown here is derived from an EMBL/GenBank/DDBJ whole genome shotgun (WGS) entry which is preliminary data.</text>
</comment>
<proteinExistence type="inferred from homology"/>
<dbReference type="InterPro" id="IPR005545">
    <property type="entry name" value="YCII"/>
</dbReference>
<dbReference type="Proteomes" id="UP000708298">
    <property type="component" value="Unassembled WGS sequence"/>
</dbReference>
<reference evidence="3" key="2">
    <citation type="submission" date="2021-01" db="EMBL/GenBank/DDBJ databases">
        <authorList>
            <person name="Mieszkin S."/>
            <person name="Pouder E."/>
            <person name="Alain K."/>
        </authorList>
    </citation>
    <scope>NUCLEOTIDE SEQUENCE</scope>
    <source>
        <strain evidence="3">HW T2.11</strain>
    </source>
</reference>
<sequence length="94" mass="10512">MLFAIHCLDKPDALPQRLIHHAAHRAYLAEGHARLVVAGPLLSDDGETMLGSLFLVEVPSRAAAEAFNAHDPFVKEGIWEKVVIRRFDKKTDNR</sequence>
<comment type="similarity">
    <text evidence="1">Belongs to the YciI family.</text>
</comment>
<evidence type="ECO:0000313" key="3">
    <source>
        <dbReference type="EMBL" id="MCB8877134.1"/>
    </source>
</evidence>
<dbReference type="EMBL" id="JAESVB010000010">
    <property type="protein sequence ID" value="MCB8877134.1"/>
    <property type="molecule type" value="Genomic_DNA"/>
</dbReference>
<evidence type="ECO:0000259" key="2">
    <source>
        <dbReference type="Pfam" id="PF03795"/>
    </source>
</evidence>
<organism evidence="3 4">
    <name type="scientific">Acidisoma silvae</name>
    <dbReference type="NCBI Taxonomy" id="2802396"/>
    <lineage>
        <taxon>Bacteria</taxon>
        <taxon>Pseudomonadati</taxon>
        <taxon>Pseudomonadota</taxon>
        <taxon>Alphaproteobacteria</taxon>
        <taxon>Acetobacterales</taxon>
        <taxon>Acidocellaceae</taxon>
        <taxon>Acidisoma</taxon>
    </lineage>
</organism>
<dbReference type="Pfam" id="PF03795">
    <property type="entry name" value="YCII"/>
    <property type="match status" value="1"/>
</dbReference>
<dbReference type="RefSeq" id="WP_227322788.1">
    <property type="nucleotide sequence ID" value="NZ_JAESVB010000010.1"/>
</dbReference>
<dbReference type="SUPFAM" id="SSF54909">
    <property type="entry name" value="Dimeric alpha+beta barrel"/>
    <property type="match status" value="1"/>
</dbReference>
<feature type="domain" description="YCII-related" evidence="2">
    <location>
        <begin position="1"/>
        <end position="87"/>
    </location>
</feature>
<gene>
    <name evidence="3" type="ORF">ASILVAE211_18205</name>
</gene>
<dbReference type="InterPro" id="IPR051807">
    <property type="entry name" value="Sec-metab_biosynth-assoc"/>
</dbReference>
<name>A0A963YUT1_9PROT</name>
<evidence type="ECO:0000256" key="1">
    <source>
        <dbReference type="ARBA" id="ARBA00007689"/>
    </source>
</evidence>
<dbReference type="PANTHER" id="PTHR33606:SF3">
    <property type="entry name" value="PROTEIN YCII"/>
    <property type="match status" value="1"/>
</dbReference>
<evidence type="ECO:0000313" key="4">
    <source>
        <dbReference type="Proteomes" id="UP000708298"/>
    </source>
</evidence>
<dbReference type="PANTHER" id="PTHR33606">
    <property type="entry name" value="PROTEIN YCII"/>
    <property type="match status" value="1"/>
</dbReference>
<reference evidence="3" key="1">
    <citation type="journal article" date="2021" name="Microorganisms">
        <title>Acidisoma silvae sp. nov. and Acidisomacellulosilytica sp. nov., Two Acidophilic Bacteria Isolated from Decaying Wood, Hydrolyzing Cellulose and Producing Poly-3-hydroxybutyrate.</title>
        <authorList>
            <person name="Mieszkin S."/>
            <person name="Pouder E."/>
            <person name="Uroz S."/>
            <person name="Simon-Colin C."/>
            <person name="Alain K."/>
        </authorList>
    </citation>
    <scope>NUCLEOTIDE SEQUENCE</scope>
    <source>
        <strain evidence="3">HW T2.11</strain>
    </source>
</reference>
<dbReference type="Gene3D" id="3.30.70.1060">
    <property type="entry name" value="Dimeric alpha+beta barrel"/>
    <property type="match status" value="1"/>
</dbReference>
<keyword evidence="4" id="KW-1185">Reference proteome</keyword>